<dbReference type="InterPro" id="IPR016032">
    <property type="entry name" value="Sig_transdc_resp-reg_C-effctor"/>
</dbReference>
<comment type="caution">
    <text evidence="1">The sequence shown here is derived from an EMBL/GenBank/DDBJ whole genome shotgun (WGS) entry which is preliminary data.</text>
</comment>
<keyword evidence="2" id="KW-1185">Reference proteome</keyword>
<organism evidence="1 2">
    <name type="scientific">Roseinatronobacter thiooxidans</name>
    <dbReference type="NCBI Taxonomy" id="121821"/>
    <lineage>
        <taxon>Bacteria</taxon>
        <taxon>Pseudomonadati</taxon>
        <taxon>Pseudomonadota</taxon>
        <taxon>Alphaproteobacteria</taxon>
        <taxon>Rhodobacterales</taxon>
        <taxon>Paracoccaceae</taxon>
        <taxon>Roseinatronobacter</taxon>
    </lineage>
</organism>
<name>A0A2W7Q5N4_9RHOB</name>
<dbReference type="SUPFAM" id="SSF46894">
    <property type="entry name" value="C-terminal effector domain of the bipartite response regulators"/>
    <property type="match status" value="1"/>
</dbReference>
<dbReference type="EMBL" id="QKZQ01000037">
    <property type="protein sequence ID" value="PZX36219.1"/>
    <property type="molecule type" value="Genomic_DNA"/>
</dbReference>
<evidence type="ECO:0000313" key="1">
    <source>
        <dbReference type="EMBL" id="PZX36219.1"/>
    </source>
</evidence>
<protein>
    <submittedName>
        <fullName evidence="1">Uncharacterized protein</fullName>
    </submittedName>
</protein>
<reference evidence="1 2" key="1">
    <citation type="submission" date="2018-06" db="EMBL/GenBank/DDBJ databases">
        <title>Genomic Encyclopedia of Archaeal and Bacterial Type Strains, Phase II (KMG-II): from individual species to whole genera.</title>
        <authorList>
            <person name="Goeker M."/>
        </authorList>
    </citation>
    <scope>NUCLEOTIDE SEQUENCE [LARGE SCALE GENOMIC DNA]</scope>
    <source>
        <strain evidence="1 2">DSM 13087</strain>
    </source>
</reference>
<proteinExistence type="predicted"/>
<dbReference type="OrthoDB" id="5497412at2"/>
<dbReference type="InterPro" id="IPR036388">
    <property type="entry name" value="WH-like_DNA-bd_sf"/>
</dbReference>
<dbReference type="AlphaFoldDB" id="A0A2W7Q5N4"/>
<dbReference type="GO" id="GO:0003677">
    <property type="term" value="F:DNA binding"/>
    <property type="evidence" value="ECO:0007669"/>
    <property type="project" value="InterPro"/>
</dbReference>
<dbReference type="Proteomes" id="UP000249364">
    <property type="component" value="Unassembled WGS sequence"/>
</dbReference>
<accession>A0A2W7Q5N4</accession>
<sequence>MIREGSDTADIVARTGNSIATVPTHLRNIYAKAQITVQVALVRHLNGRDHSYGRARTAQSAYMSYTFRPVSARTSKLVMSSCASRIQQQFLT</sequence>
<dbReference type="Gene3D" id="1.10.10.10">
    <property type="entry name" value="Winged helix-like DNA-binding domain superfamily/Winged helix DNA-binding domain"/>
    <property type="match status" value="1"/>
</dbReference>
<dbReference type="GO" id="GO:0006355">
    <property type="term" value="P:regulation of DNA-templated transcription"/>
    <property type="evidence" value="ECO:0007669"/>
    <property type="project" value="InterPro"/>
</dbReference>
<gene>
    <name evidence="1" type="ORF">LY56_03531</name>
</gene>
<evidence type="ECO:0000313" key="2">
    <source>
        <dbReference type="Proteomes" id="UP000249364"/>
    </source>
</evidence>